<accession>A0A9X6R1H1</accession>
<keyword evidence="3 8" id="KW-0812">Transmembrane</keyword>
<keyword evidence="5 8" id="KW-1133">Transmembrane helix</keyword>
<evidence type="ECO:0000313" key="10">
    <source>
        <dbReference type="EMBL" id="OUB71865.1"/>
    </source>
</evidence>
<keyword evidence="7 8" id="KW-0472">Membrane</keyword>
<comment type="subcellular location">
    <subcellularLocation>
        <location evidence="1">Cell membrane</location>
    </subcellularLocation>
</comment>
<dbReference type="RefSeq" id="WP_086403975.1">
    <property type="nucleotide sequence ID" value="NZ_MOOS01000083.1"/>
</dbReference>
<feature type="transmembrane region" description="Helical" evidence="8">
    <location>
        <begin position="41"/>
        <end position="57"/>
    </location>
</feature>
<comment type="caution">
    <text evidence="10">The sequence shown here is derived from an EMBL/GenBank/DDBJ whole genome shotgun (WGS) entry which is preliminary data.</text>
</comment>
<evidence type="ECO:0000256" key="8">
    <source>
        <dbReference type="SAM" id="Phobius"/>
    </source>
</evidence>
<keyword evidence="2" id="KW-1003">Cell membrane</keyword>
<proteinExistence type="predicted"/>
<evidence type="ECO:0000256" key="2">
    <source>
        <dbReference type="ARBA" id="ARBA00022475"/>
    </source>
</evidence>
<feature type="domain" description="Pycsar effector protein" evidence="9">
    <location>
        <begin position="21"/>
        <end position="166"/>
    </location>
</feature>
<evidence type="ECO:0000313" key="11">
    <source>
        <dbReference type="Proteomes" id="UP000194853"/>
    </source>
</evidence>
<dbReference type="InterPro" id="IPR043760">
    <property type="entry name" value="PycTM_dom"/>
</dbReference>
<keyword evidence="6" id="KW-0051">Antiviral defense</keyword>
<dbReference type="Proteomes" id="UP000194853">
    <property type="component" value="Unassembled WGS sequence"/>
</dbReference>
<sequence length="175" mass="20118">MGEEREESFIDGSCDVILDTAKAVYDEEIDRFKQTEAKTNITLAFVGVLFGAYLTYLSAFKLPIKEISYLVYTVLFKAAVFTCYITSIFYFLKAINTGKYEQVNLDEVASESYAKQDAEITKLRIAFSYRDIVSRNRDVLERKLKSYRIGLYIMTCGFIAFAIHFLIEEVIRHVG</sequence>
<dbReference type="Pfam" id="PF18967">
    <property type="entry name" value="PycTM"/>
    <property type="match status" value="1"/>
</dbReference>
<keyword evidence="4" id="KW-0547">Nucleotide-binding</keyword>
<evidence type="ECO:0000256" key="3">
    <source>
        <dbReference type="ARBA" id="ARBA00022692"/>
    </source>
</evidence>
<evidence type="ECO:0000256" key="6">
    <source>
        <dbReference type="ARBA" id="ARBA00023118"/>
    </source>
</evidence>
<feature type="transmembrane region" description="Helical" evidence="8">
    <location>
        <begin position="149"/>
        <end position="167"/>
    </location>
</feature>
<feature type="transmembrane region" description="Helical" evidence="8">
    <location>
        <begin position="69"/>
        <end position="92"/>
    </location>
</feature>
<evidence type="ECO:0000256" key="7">
    <source>
        <dbReference type="ARBA" id="ARBA00023136"/>
    </source>
</evidence>
<evidence type="ECO:0000256" key="5">
    <source>
        <dbReference type="ARBA" id="ARBA00022989"/>
    </source>
</evidence>
<name>A0A9X6R1H1_BACTJ</name>
<evidence type="ECO:0000256" key="1">
    <source>
        <dbReference type="ARBA" id="ARBA00004236"/>
    </source>
</evidence>
<organism evidence="10 11">
    <name type="scientific">Bacillus thuringiensis subsp. jegathesan</name>
    <dbReference type="NCBI Taxonomy" id="56955"/>
    <lineage>
        <taxon>Bacteria</taxon>
        <taxon>Bacillati</taxon>
        <taxon>Bacillota</taxon>
        <taxon>Bacilli</taxon>
        <taxon>Bacillales</taxon>
        <taxon>Bacillaceae</taxon>
        <taxon>Bacillus</taxon>
        <taxon>Bacillus cereus group</taxon>
    </lineage>
</organism>
<protein>
    <recommendedName>
        <fullName evidence="9">Pycsar effector protein domain-containing protein</fullName>
    </recommendedName>
</protein>
<dbReference type="EMBL" id="MOOS01000083">
    <property type="protein sequence ID" value="OUB71865.1"/>
    <property type="molecule type" value="Genomic_DNA"/>
</dbReference>
<evidence type="ECO:0000256" key="4">
    <source>
        <dbReference type="ARBA" id="ARBA00022741"/>
    </source>
</evidence>
<dbReference type="AlphaFoldDB" id="A0A9X6R1H1"/>
<evidence type="ECO:0000259" key="9">
    <source>
        <dbReference type="Pfam" id="PF18967"/>
    </source>
</evidence>
<gene>
    <name evidence="10" type="ORF">BK750_09830</name>
</gene>
<reference evidence="10 11" key="1">
    <citation type="submission" date="2016-10" db="EMBL/GenBank/DDBJ databases">
        <title>Comparative genomics of Bacillus thuringiensis reveals a path to pathogens against multiple invertebrate hosts.</title>
        <authorList>
            <person name="Zheng J."/>
            <person name="Gao Q."/>
            <person name="Liu H."/>
            <person name="Peng D."/>
            <person name="Ruan L."/>
            <person name="Sun M."/>
        </authorList>
    </citation>
    <scope>NUCLEOTIDE SEQUENCE [LARGE SCALE GENOMIC DNA]</scope>
    <source>
        <strain evidence="10">BGSC 4CF1</strain>
    </source>
</reference>